<keyword evidence="3" id="KW-1185">Reference proteome</keyword>
<name>A0ABM8MAF6_9GAMM</name>
<sequence length="39" mass="4448">MQESGSDELSLFNPKGIYPFPLGIDVSSFNERRKLCQIM</sequence>
<evidence type="ECO:0000313" key="3">
    <source>
        <dbReference type="Proteomes" id="UP000626656"/>
    </source>
</evidence>
<protein>
    <submittedName>
        <fullName evidence="2">Uncharacterized protein</fullName>
    </submittedName>
</protein>
<accession>A0ABM8MAF6</accession>
<dbReference type="EMBL" id="CAHJWF010000195">
    <property type="protein sequence ID" value="CAB5500996.1"/>
    <property type="molecule type" value="Genomic_DNA"/>
</dbReference>
<gene>
    <name evidence="2" type="ORF">AZO1586I_1632</name>
    <name evidence="1" type="ORF">AZO1586I_733</name>
</gene>
<evidence type="ECO:0000313" key="1">
    <source>
        <dbReference type="EMBL" id="CAB5500996.1"/>
    </source>
</evidence>
<dbReference type="EMBL" id="CAHJWF010000337">
    <property type="protein sequence ID" value="CAB5506564.1"/>
    <property type="molecule type" value="Genomic_DNA"/>
</dbReference>
<comment type="caution">
    <text evidence="2">The sequence shown here is derived from an EMBL/GenBank/DDBJ whole genome shotgun (WGS) entry which is preliminary data.</text>
</comment>
<organism evidence="2 3">
    <name type="scientific">Bathymodiolus thermophilus thioautotrophic gill symbiont</name>
    <dbReference type="NCBI Taxonomy" id="2360"/>
    <lineage>
        <taxon>Bacteria</taxon>
        <taxon>Pseudomonadati</taxon>
        <taxon>Pseudomonadota</taxon>
        <taxon>Gammaproteobacteria</taxon>
        <taxon>sulfur-oxidizing symbionts</taxon>
    </lineage>
</organism>
<reference evidence="2 3" key="1">
    <citation type="submission" date="2020-05" db="EMBL/GenBank/DDBJ databases">
        <authorList>
            <person name="Petersen J."/>
            <person name="Sayavedra L."/>
        </authorList>
    </citation>
    <scope>NUCLEOTIDE SEQUENCE [LARGE SCALE GENOMIC DNA]</scope>
    <source>
        <strain evidence="2">B azoricus SOX ET2 1586I</strain>
    </source>
</reference>
<dbReference type="Proteomes" id="UP000626656">
    <property type="component" value="Unassembled WGS sequence"/>
</dbReference>
<proteinExistence type="predicted"/>
<evidence type="ECO:0000313" key="2">
    <source>
        <dbReference type="EMBL" id="CAB5506564.1"/>
    </source>
</evidence>